<accession>A0AAV1DZ74</accession>
<dbReference type="InterPro" id="IPR036638">
    <property type="entry name" value="HLH_DNA-bd_sf"/>
</dbReference>
<dbReference type="GO" id="GO:0003677">
    <property type="term" value="F:DNA binding"/>
    <property type="evidence" value="ECO:0007669"/>
    <property type="project" value="UniProtKB-KW"/>
</dbReference>
<evidence type="ECO:0000259" key="7">
    <source>
        <dbReference type="PROSITE" id="PS50888"/>
    </source>
</evidence>
<keyword evidence="3" id="KW-0238">DNA-binding</keyword>
<evidence type="ECO:0000256" key="1">
    <source>
        <dbReference type="ARBA" id="ARBA00004123"/>
    </source>
</evidence>
<comment type="subcellular location">
    <subcellularLocation>
        <location evidence="1">Nucleus</location>
    </subcellularLocation>
</comment>
<dbReference type="Gene3D" id="4.10.280.10">
    <property type="entry name" value="Helix-loop-helix DNA-binding domain"/>
    <property type="match status" value="1"/>
</dbReference>
<protein>
    <submittedName>
        <fullName evidence="8">OLC1v1012329C1</fullName>
    </submittedName>
</protein>
<dbReference type="InterPro" id="IPR047265">
    <property type="entry name" value="PIF1-like_bHLH"/>
</dbReference>
<dbReference type="PANTHER" id="PTHR45855">
    <property type="entry name" value="TRANSCRIPTION FACTOR PIF1-RELATED"/>
    <property type="match status" value="1"/>
</dbReference>
<gene>
    <name evidence="8" type="ORF">OLC1_LOCUS19250</name>
</gene>
<dbReference type="SUPFAM" id="SSF47459">
    <property type="entry name" value="HLH, helix-loop-helix DNA-binding domain"/>
    <property type="match status" value="1"/>
</dbReference>
<dbReference type="GO" id="GO:0046983">
    <property type="term" value="F:protein dimerization activity"/>
    <property type="evidence" value="ECO:0007669"/>
    <property type="project" value="InterPro"/>
</dbReference>
<dbReference type="EMBL" id="OX459124">
    <property type="protein sequence ID" value="CAI9111973.1"/>
    <property type="molecule type" value="Genomic_DNA"/>
</dbReference>
<evidence type="ECO:0000256" key="4">
    <source>
        <dbReference type="ARBA" id="ARBA00023163"/>
    </source>
</evidence>
<dbReference type="AlphaFoldDB" id="A0AAV1DZ74"/>
<feature type="region of interest" description="Disordered" evidence="6">
    <location>
        <begin position="514"/>
        <end position="533"/>
    </location>
</feature>
<evidence type="ECO:0000256" key="5">
    <source>
        <dbReference type="ARBA" id="ARBA00023242"/>
    </source>
</evidence>
<evidence type="ECO:0000256" key="3">
    <source>
        <dbReference type="ARBA" id="ARBA00023125"/>
    </source>
</evidence>
<organism evidence="8 9">
    <name type="scientific">Oldenlandia corymbosa var. corymbosa</name>
    <dbReference type="NCBI Taxonomy" id="529605"/>
    <lineage>
        <taxon>Eukaryota</taxon>
        <taxon>Viridiplantae</taxon>
        <taxon>Streptophyta</taxon>
        <taxon>Embryophyta</taxon>
        <taxon>Tracheophyta</taxon>
        <taxon>Spermatophyta</taxon>
        <taxon>Magnoliopsida</taxon>
        <taxon>eudicotyledons</taxon>
        <taxon>Gunneridae</taxon>
        <taxon>Pentapetalae</taxon>
        <taxon>asterids</taxon>
        <taxon>lamiids</taxon>
        <taxon>Gentianales</taxon>
        <taxon>Rubiaceae</taxon>
        <taxon>Rubioideae</taxon>
        <taxon>Spermacoceae</taxon>
        <taxon>Hedyotis-Oldenlandia complex</taxon>
        <taxon>Oldenlandia</taxon>
    </lineage>
</organism>
<feature type="compositionally biased region" description="Polar residues" evidence="6">
    <location>
        <begin position="253"/>
        <end position="266"/>
    </location>
</feature>
<evidence type="ECO:0000313" key="8">
    <source>
        <dbReference type="EMBL" id="CAI9111973.1"/>
    </source>
</evidence>
<feature type="domain" description="BHLH" evidence="7">
    <location>
        <begin position="316"/>
        <end position="365"/>
    </location>
</feature>
<keyword evidence="5" id="KW-0539">Nucleus</keyword>
<reference evidence="8" key="1">
    <citation type="submission" date="2023-03" db="EMBL/GenBank/DDBJ databases">
        <authorList>
            <person name="Julca I."/>
        </authorList>
    </citation>
    <scope>NUCLEOTIDE SEQUENCE</scope>
</reference>
<proteinExistence type="predicted"/>
<dbReference type="PANTHER" id="PTHR45855:SF12">
    <property type="entry name" value="TRANSCRIPTION FACTOR PIF7-LIKE ISOFORM X1"/>
    <property type="match status" value="1"/>
</dbReference>
<name>A0AAV1DZ74_OLDCO</name>
<dbReference type="SMART" id="SM00353">
    <property type="entry name" value="HLH"/>
    <property type="match status" value="1"/>
</dbReference>
<sequence length="533" mass="59173">MGPPQRRKIIPFLLITSNINRSKFKLNHAPVDLDIERDKEEDKTFLFQGIMSQFVVPNWNLKQQGQELQVDHGGDHHSAYHVQNNHNPSHTVPMSTDREVTELTWENGQLSMHGLSNNNNMIPSPAPNKTTSTWETPADHTLESIVHQATCHQNHNLLINMIQARKPEQPITTRDNTTGITGGDQKAAEQVQMLASSYNKMAKKRMRSETESDQCWRYLGSSSSNRMYDLGAERSACASANATFCRNNNNNNKDTTMMTWGASSFESDPPPSLKSTKTSHDDDSAASHGGRGLENKDEEQETRGGTPRTCSARRNRAAAIHNQSERRRRDRINQKMKALQKLVPNASKTDKASMLDEVIEYLKQLQAQVNLMSSTTATTIMPQMMMMNPLAIQQQLQMSTLLAAARMGISGNGLGMPTPHNNPLQSLMMNSTTTTPLAPSTTPPTFLPPVPFVVPPVIPITGVTSATTTSTAPNATMANRSASSLLNNPYNAYLAQQRDSMDFYGRMAALYRQQQANQTRSNPIDLPNFNQGK</sequence>
<dbReference type="GO" id="GO:0005634">
    <property type="term" value="C:nucleus"/>
    <property type="evidence" value="ECO:0007669"/>
    <property type="project" value="UniProtKB-SubCell"/>
</dbReference>
<dbReference type="InterPro" id="IPR031066">
    <property type="entry name" value="bHLH_ALC-like_plant"/>
</dbReference>
<evidence type="ECO:0000256" key="6">
    <source>
        <dbReference type="SAM" id="MobiDB-lite"/>
    </source>
</evidence>
<feature type="region of interest" description="Disordered" evidence="6">
    <location>
        <begin position="245"/>
        <end position="329"/>
    </location>
</feature>
<dbReference type="Proteomes" id="UP001161247">
    <property type="component" value="Chromosome 7"/>
</dbReference>
<keyword evidence="4" id="KW-0804">Transcription</keyword>
<dbReference type="Pfam" id="PF00010">
    <property type="entry name" value="HLH"/>
    <property type="match status" value="1"/>
</dbReference>
<keyword evidence="9" id="KW-1185">Reference proteome</keyword>
<dbReference type="CDD" id="cd11445">
    <property type="entry name" value="bHLH_AtPIF_like"/>
    <property type="match status" value="1"/>
</dbReference>
<dbReference type="InterPro" id="IPR011598">
    <property type="entry name" value="bHLH_dom"/>
</dbReference>
<evidence type="ECO:0000313" key="9">
    <source>
        <dbReference type="Proteomes" id="UP001161247"/>
    </source>
</evidence>
<keyword evidence="2" id="KW-0805">Transcription regulation</keyword>
<evidence type="ECO:0000256" key="2">
    <source>
        <dbReference type="ARBA" id="ARBA00023015"/>
    </source>
</evidence>
<feature type="compositionally biased region" description="Basic and acidic residues" evidence="6">
    <location>
        <begin position="278"/>
        <end position="295"/>
    </location>
</feature>
<dbReference type="PROSITE" id="PS50888">
    <property type="entry name" value="BHLH"/>
    <property type="match status" value="1"/>
</dbReference>